<dbReference type="Proteomes" id="UP000076871">
    <property type="component" value="Unassembled WGS sequence"/>
</dbReference>
<gene>
    <name evidence="6" type="ORF">LAESUDRAFT_758005</name>
</gene>
<dbReference type="AlphaFoldDB" id="A0A165EVM9"/>
<dbReference type="EMBL" id="KV427617">
    <property type="protein sequence ID" value="KZT07860.1"/>
    <property type="molecule type" value="Genomic_DNA"/>
</dbReference>
<proteinExistence type="inferred from homology"/>
<evidence type="ECO:0000256" key="3">
    <source>
        <dbReference type="ARBA" id="ARBA00022833"/>
    </source>
</evidence>
<keyword evidence="2" id="KW-0479">Metal-binding</keyword>
<dbReference type="OrthoDB" id="6407410at2759"/>
<dbReference type="InParanoid" id="A0A165EVM9"/>
<dbReference type="RefSeq" id="XP_040765600.1">
    <property type="nucleotide sequence ID" value="XM_040912393.1"/>
</dbReference>
<feature type="region of interest" description="Disordered" evidence="4">
    <location>
        <begin position="152"/>
        <end position="189"/>
    </location>
</feature>
<dbReference type="GO" id="GO:0046872">
    <property type="term" value="F:metal ion binding"/>
    <property type="evidence" value="ECO:0007669"/>
    <property type="project" value="UniProtKB-KW"/>
</dbReference>
<accession>A0A165EVM9</accession>
<name>A0A165EVM9_9APHY</name>
<comment type="similarity">
    <text evidence="1">Belongs to the yippee family.</text>
</comment>
<dbReference type="PROSITE" id="PS51792">
    <property type="entry name" value="YIPPEE"/>
    <property type="match status" value="1"/>
</dbReference>
<evidence type="ECO:0000313" key="7">
    <source>
        <dbReference type="Proteomes" id="UP000076871"/>
    </source>
</evidence>
<dbReference type="GeneID" id="63829421"/>
<feature type="domain" description="Yippee" evidence="5">
    <location>
        <begin position="34"/>
        <end position="131"/>
    </location>
</feature>
<evidence type="ECO:0000256" key="2">
    <source>
        <dbReference type="ARBA" id="ARBA00022723"/>
    </source>
</evidence>
<feature type="compositionally biased region" description="Basic and acidic residues" evidence="4">
    <location>
        <begin position="170"/>
        <end position="189"/>
    </location>
</feature>
<evidence type="ECO:0000256" key="4">
    <source>
        <dbReference type="SAM" id="MobiDB-lite"/>
    </source>
</evidence>
<dbReference type="Pfam" id="PF03226">
    <property type="entry name" value="Yippee-Mis18"/>
    <property type="match status" value="1"/>
</dbReference>
<dbReference type="InterPro" id="IPR034751">
    <property type="entry name" value="Yippee"/>
</dbReference>
<evidence type="ECO:0000259" key="5">
    <source>
        <dbReference type="PROSITE" id="PS51792"/>
    </source>
</evidence>
<keyword evidence="7" id="KW-1185">Reference proteome</keyword>
<dbReference type="InterPro" id="IPR039058">
    <property type="entry name" value="Yippee_fam"/>
</dbReference>
<dbReference type="STRING" id="1314785.A0A165EVM9"/>
<evidence type="ECO:0000313" key="6">
    <source>
        <dbReference type="EMBL" id="KZT07860.1"/>
    </source>
</evidence>
<evidence type="ECO:0000256" key="1">
    <source>
        <dbReference type="ARBA" id="ARBA00005613"/>
    </source>
</evidence>
<keyword evidence="3" id="KW-0862">Zinc</keyword>
<protein>
    <submittedName>
        <fullName evidence="6">Yippee-domain-containing protein</fullName>
    </submittedName>
</protein>
<sequence>MTAISASRFSSVPILRTRSSMYKLSSHEESRSFVALTCRTCRAVVASERHLLCKGFRGYSGKAALFTDATNITLSKPSLLLMDTGAHTVQEFKCTACASYLGWKIVRAHERTETWKEGKFLLELALLEEASEPTGTQRWKDARESLVRASMLHRRTATDPRPLPAQRPAGPRDHSPALPLRDRTASMQA</sequence>
<dbReference type="PANTHER" id="PTHR13848">
    <property type="entry name" value="PROTEIN YIPPEE-LIKE CG15309-RELATED"/>
    <property type="match status" value="1"/>
</dbReference>
<organism evidence="6 7">
    <name type="scientific">Laetiporus sulphureus 93-53</name>
    <dbReference type="NCBI Taxonomy" id="1314785"/>
    <lineage>
        <taxon>Eukaryota</taxon>
        <taxon>Fungi</taxon>
        <taxon>Dikarya</taxon>
        <taxon>Basidiomycota</taxon>
        <taxon>Agaricomycotina</taxon>
        <taxon>Agaricomycetes</taxon>
        <taxon>Polyporales</taxon>
        <taxon>Laetiporus</taxon>
    </lineage>
</organism>
<dbReference type="InterPro" id="IPR004910">
    <property type="entry name" value="Yippee/Mis18/Cereblon"/>
</dbReference>
<reference evidence="6 7" key="1">
    <citation type="journal article" date="2016" name="Mol. Biol. Evol.">
        <title>Comparative Genomics of Early-Diverging Mushroom-Forming Fungi Provides Insights into the Origins of Lignocellulose Decay Capabilities.</title>
        <authorList>
            <person name="Nagy L.G."/>
            <person name="Riley R."/>
            <person name="Tritt A."/>
            <person name="Adam C."/>
            <person name="Daum C."/>
            <person name="Floudas D."/>
            <person name="Sun H."/>
            <person name="Yadav J.S."/>
            <person name="Pangilinan J."/>
            <person name="Larsson K.H."/>
            <person name="Matsuura K."/>
            <person name="Barry K."/>
            <person name="Labutti K."/>
            <person name="Kuo R."/>
            <person name="Ohm R.A."/>
            <person name="Bhattacharya S.S."/>
            <person name="Shirouzu T."/>
            <person name="Yoshinaga Y."/>
            <person name="Martin F.M."/>
            <person name="Grigoriev I.V."/>
            <person name="Hibbett D.S."/>
        </authorList>
    </citation>
    <scope>NUCLEOTIDE SEQUENCE [LARGE SCALE GENOMIC DNA]</scope>
    <source>
        <strain evidence="6 7">93-53</strain>
    </source>
</reference>